<dbReference type="PRINTS" id="PR00237">
    <property type="entry name" value="GPCRRHODOPSN"/>
</dbReference>
<feature type="region of interest" description="Disordered" evidence="8">
    <location>
        <begin position="311"/>
        <end position="330"/>
    </location>
</feature>
<dbReference type="RefSeq" id="XP_002742108.1">
    <property type="nucleotide sequence ID" value="XM_002742062.1"/>
</dbReference>
<name>A0ABM0H1H1_SACKO</name>
<dbReference type="InterPro" id="IPR000276">
    <property type="entry name" value="GPCR_Rhodpsn"/>
</dbReference>
<evidence type="ECO:0000256" key="3">
    <source>
        <dbReference type="ARBA" id="ARBA00022989"/>
    </source>
</evidence>
<feature type="transmembrane region" description="Helical" evidence="9">
    <location>
        <begin position="70"/>
        <end position="90"/>
    </location>
</feature>
<evidence type="ECO:0000259" key="10">
    <source>
        <dbReference type="PROSITE" id="PS50262"/>
    </source>
</evidence>
<evidence type="ECO:0000256" key="1">
    <source>
        <dbReference type="ARBA" id="ARBA00004141"/>
    </source>
</evidence>
<accession>A0ABM0H1H1</accession>
<proteinExistence type="predicted"/>
<dbReference type="InterPro" id="IPR017452">
    <property type="entry name" value="GPCR_Rhodpsn_7TM"/>
</dbReference>
<protein>
    <submittedName>
        <fullName evidence="12">Neuropeptide FF receptor 1-like</fullName>
    </submittedName>
</protein>
<dbReference type="PANTHER" id="PTHR45695:SF28">
    <property type="entry name" value="G-PROTEIN COUPLED RECEPTORS FAMILY 1 PROFILE DOMAIN-CONTAINING PROTEIN"/>
    <property type="match status" value="1"/>
</dbReference>
<gene>
    <name evidence="12" type="primary">LOC100377103</name>
</gene>
<evidence type="ECO:0000256" key="7">
    <source>
        <dbReference type="ARBA" id="ARBA00023224"/>
    </source>
</evidence>
<dbReference type="Pfam" id="PF00001">
    <property type="entry name" value="7tm_1"/>
    <property type="match status" value="1"/>
</dbReference>
<feature type="compositionally biased region" description="Polar residues" evidence="8">
    <location>
        <begin position="313"/>
        <end position="326"/>
    </location>
</feature>
<dbReference type="GeneID" id="100377103"/>
<dbReference type="SUPFAM" id="SSF81321">
    <property type="entry name" value="Family A G protein-coupled receptor-like"/>
    <property type="match status" value="1"/>
</dbReference>
<evidence type="ECO:0000256" key="4">
    <source>
        <dbReference type="ARBA" id="ARBA00023040"/>
    </source>
</evidence>
<dbReference type="Proteomes" id="UP000694865">
    <property type="component" value="Unplaced"/>
</dbReference>
<comment type="subcellular location">
    <subcellularLocation>
        <location evidence="1">Membrane</location>
        <topology evidence="1">Multi-pass membrane protein</topology>
    </subcellularLocation>
</comment>
<feature type="transmembrane region" description="Helical" evidence="9">
    <location>
        <begin position="110"/>
        <end position="136"/>
    </location>
</feature>
<organism evidence="11 12">
    <name type="scientific">Saccoglossus kowalevskii</name>
    <name type="common">Acorn worm</name>
    <dbReference type="NCBI Taxonomy" id="10224"/>
    <lineage>
        <taxon>Eukaryota</taxon>
        <taxon>Metazoa</taxon>
        <taxon>Hemichordata</taxon>
        <taxon>Enteropneusta</taxon>
        <taxon>Harrimaniidae</taxon>
        <taxon>Saccoglossus</taxon>
    </lineage>
</organism>
<reference evidence="12" key="1">
    <citation type="submission" date="2025-08" db="UniProtKB">
        <authorList>
            <consortium name="RefSeq"/>
        </authorList>
    </citation>
    <scope>IDENTIFICATION</scope>
    <source>
        <tissue evidence="12">Testes</tissue>
    </source>
</reference>
<evidence type="ECO:0000313" key="12">
    <source>
        <dbReference type="RefSeq" id="XP_002742108.1"/>
    </source>
</evidence>
<keyword evidence="11" id="KW-1185">Reference proteome</keyword>
<dbReference type="PROSITE" id="PS50262">
    <property type="entry name" value="G_PROTEIN_RECEP_F1_2"/>
    <property type="match status" value="1"/>
</dbReference>
<keyword evidence="6" id="KW-0675">Receptor</keyword>
<evidence type="ECO:0000256" key="8">
    <source>
        <dbReference type="SAM" id="MobiDB-lite"/>
    </source>
</evidence>
<sequence>MNSSNITSSTHTNSTEDFNPYPGYSNGPLAIVITKITLITLSSLATLVGNVIIIIIVLRNKKLWNSTNYYIVNLAISDLFVATFVEWTYLVGHLMHSWPFGHFMCVFCNTLQGVTVICSILTLTVIAGDRFFAIIFPLMWRETKARTCVVAILVVWAASFSINLPLFLVMDYEEFVWDDGVSQNICWEHWPSGEWQRRYSVALFIFTYILPLVIMIFAYGSIGRKLWTKKGPSAKRKDSSNAKEKAKRKLSSAARKQIVFFCIWLGYANSAMNPIIYCGFNENYRKGFAELFSNKCCPSCLRSDNGHMRPHTRGQSSFGNQTGTTKETPRNILKMRTVEPEANASLNGVNRCDQCDDHLDFKPGLIGENGKVNNLIVGLHDPGVDVSSV</sequence>
<feature type="transmembrane region" description="Helical" evidence="9">
    <location>
        <begin position="148"/>
        <end position="170"/>
    </location>
</feature>
<feature type="domain" description="G-protein coupled receptors family 1 profile" evidence="10">
    <location>
        <begin position="49"/>
        <end position="267"/>
    </location>
</feature>
<keyword evidence="4" id="KW-0297">G-protein coupled receptor</keyword>
<keyword evidence="2 9" id="KW-0812">Transmembrane</keyword>
<keyword evidence="5 9" id="KW-0472">Membrane</keyword>
<feature type="transmembrane region" description="Helical" evidence="9">
    <location>
        <begin position="258"/>
        <end position="277"/>
    </location>
</feature>
<feature type="transmembrane region" description="Helical" evidence="9">
    <location>
        <begin position="29"/>
        <end position="58"/>
    </location>
</feature>
<keyword evidence="7" id="KW-0807">Transducer</keyword>
<keyword evidence="3 9" id="KW-1133">Transmembrane helix</keyword>
<evidence type="ECO:0000256" key="2">
    <source>
        <dbReference type="ARBA" id="ARBA00022692"/>
    </source>
</evidence>
<dbReference type="SMART" id="SM01381">
    <property type="entry name" value="7TM_GPCR_Srsx"/>
    <property type="match status" value="1"/>
</dbReference>
<dbReference type="Gene3D" id="1.20.1070.10">
    <property type="entry name" value="Rhodopsin 7-helix transmembrane proteins"/>
    <property type="match status" value="1"/>
</dbReference>
<feature type="transmembrane region" description="Helical" evidence="9">
    <location>
        <begin position="199"/>
        <end position="220"/>
    </location>
</feature>
<evidence type="ECO:0000313" key="11">
    <source>
        <dbReference type="Proteomes" id="UP000694865"/>
    </source>
</evidence>
<evidence type="ECO:0000256" key="9">
    <source>
        <dbReference type="SAM" id="Phobius"/>
    </source>
</evidence>
<evidence type="ECO:0000256" key="5">
    <source>
        <dbReference type="ARBA" id="ARBA00023136"/>
    </source>
</evidence>
<dbReference type="PANTHER" id="PTHR45695">
    <property type="entry name" value="LEUCOKININ RECEPTOR-RELATED"/>
    <property type="match status" value="1"/>
</dbReference>
<evidence type="ECO:0000256" key="6">
    <source>
        <dbReference type="ARBA" id="ARBA00023170"/>
    </source>
</evidence>